<evidence type="ECO:0000313" key="2">
    <source>
        <dbReference type="Proteomes" id="UP000614058"/>
    </source>
</evidence>
<gene>
    <name evidence="1" type="ORF">JDW22_10770</name>
</gene>
<name>A0ABS1BW14_9NEIS</name>
<protein>
    <submittedName>
        <fullName evidence="1">Uncharacterized protein</fullName>
    </submittedName>
</protein>
<dbReference type="RefSeq" id="WP_003793592.1">
    <property type="nucleotide sequence ID" value="NZ_JAEHNZ010000004.1"/>
</dbReference>
<reference evidence="1 2" key="1">
    <citation type="journal article" date="2021" name="Pathogens">
        <title>Isolation and Characterization of Kingella bonacorsii sp. nov., A Novel Kingella Species Detected in a Stable Periodontitis Subject.</title>
        <authorList>
            <person name="Antezack A."/>
            <person name="Boxberger M."/>
            <person name="Rolland C."/>
            <person name="Monnet-Corti V."/>
            <person name="La Scola B."/>
        </authorList>
    </citation>
    <scope>NUCLEOTIDE SEQUENCE [LARGE SCALE GENOMIC DNA]</scope>
    <source>
        <strain evidence="1 2">Marseille-Q4569</strain>
    </source>
</reference>
<dbReference type="Proteomes" id="UP000614058">
    <property type="component" value="Unassembled WGS sequence"/>
</dbReference>
<dbReference type="EMBL" id="JAEHNZ010000004">
    <property type="protein sequence ID" value="MBK0397045.1"/>
    <property type="molecule type" value="Genomic_DNA"/>
</dbReference>
<comment type="caution">
    <text evidence="1">The sequence shown here is derived from an EMBL/GenBank/DDBJ whole genome shotgun (WGS) entry which is preliminary data.</text>
</comment>
<sequence length="63" mass="6794">MGKGVPYGLGGLWEQADNQKTAARAAKQYLKRLGIIFLSKIKRLVVKQGVGFKTNGSTLSATK</sequence>
<proteinExistence type="predicted"/>
<evidence type="ECO:0000313" key="1">
    <source>
        <dbReference type="EMBL" id="MBK0397045.1"/>
    </source>
</evidence>
<keyword evidence="2" id="KW-1185">Reference proteome</keyword>
<accession>A0ABS1BW14</accession>
<dbReference type="GeneID" id="84907281"/>
<organism evidence="1 2">
    <name type="scientific">Kingella bonacorsii</name>
    <dbReference type="NCBI Taxonomy" id="2796361"/>
    <lineage>
        <taxon>Bacteria</taxon>
        <taxon>Pseudomonadati</taxon>
        <taxon>Pseudomonadota</taxon>
        <taxon>Betaproteobacteria</taxon>
        <taxon>Neisseriales</taxon>
        <taxon>Neisseriaceae</taxon>
        <taxon>Kingella</taxon>
    </lineage>
</organism>